<name>D7SYP3_VITVI</name>
<dbReference type="InParanoid" id="D7SYP3"/>
<dbReference type="AlphaFoldDB" id="D7SYP3"/>
<gene>
    <name evidence="1" type="ORF">VIT_00s0220g00040</name>
</gene>
<dbReference type="Proteomes" id="UP000009183">
    <property type="component" value="Unassembled WGS sequence, unordered"/>
</dbReference>
<accession>D7SYP3</accession>
<dbReference type="HOGENOM" id="CLU_3336607_0_0_1"/>
<proteinExistence type="predicted"/>
<protein>
    <submittedName>
        <fullName evidence="1">Uncharacterized protein</fullName>
    </submittedName>
</protein>
<sequence>MVSKPHLKGDLIIFNRSKLSFNIASRTLKTTRGSLSSS</sequence>
<evidence type="ECO:0000313" key="2">
    <source>
        <dbReference type="Proteomes" id="UP000009183"/>
    </source>
</evidence>
<organism evidence="1 2">
    <name type="scientific">Vitis vinifera</name>
    <name type="common">Grape</name>
    <dbReference type="NCBI Taxonomy" id="29760"/>
    <lineage>
        <taxon>Eukaryota</taxon>
        <taxon>Viridiplantae</taxon>
        <taxon>Streptophyta</taxon>
        <taxon>Embryophyta</taxon>
        <taxon>Tracheophyta</taxon>
        <taxon>Spermatophyta</taxon>
        <taxon>Magnoliopsida</taxon>
        <taxon>eudicotyledons</taxon>
        <taxon>Gunneridae</taxon>
        <taxon>Pentapetalae</taxon>
        <taxon>rosids</taxon>
        <taxon>Vitales</taxon>
        <taxon>Vitaceae</taxon>
        <taxon>Viteae</taxon>
        <taxon>Vitis</taxon>
    </lineage>
</organism>
<reference evidence="2" key="1">
    <citation type="journal article" date="2007" name="Nature">
        <title>The grapevine genome sequence suggests ancestral hexaploidization in major angiosperm phyla.</title>
        <authorList>
            <consortium name="The French-Italian Public Consortium for Grapevine Genome Characterization."/>
            <person name="Jaillon O."/>
            <person name="Aury J.-M."/>
            <person name="Noel B."/>
            <person name="Policriti A."/>
            <person name="Clepet C."/>
            <person name="Casagrande A."/>
            <person name="Choisne N."/>
            <person name="Aubourg S."/>
            <person name="Vitulo N."/>
            <person name="Jubin C."/>
            <person name="Vezzi A."/>
            <person name="Legeai F."/>
            <person name="Hugueney P."/>
            <person name="Dasilva C."/>
            <person name="Horner D."/>
            <person name="Mica E."/>
            <person name="Jublot D."/>
            <person name="Poulain J."/>
            <person name="Bruyere C."/>
            <person name="Billault A."/>
            <person name="Segurens B."/>
            <person name="Gouyvenoux M."/>
            <person name="Ugarte E."/>
            <person name="Cattonaro F."/>
            <person name="Anthouard V."/>
            <person name="Vico V."/>
            <person name="Del Fabbro C."/>
            <person name="Alaux M."/>
            <person name="Di Gaspero G."/>
            <person name="Dumas V."/>
            <person name="Felice N."/>
            <person name="Paillard S."/>
            <person name="Juman I."/>
            <person name="Moroldo M."/>
            <person name="Scalabrin S."/>
            <person name="Canaguier A."/>
            <person name="Le Clainche I."/>
            <person name="Malacrida G."/>
            <person name="Durand E."/>
            <person name="Pesole G."/>
            <person name="Laucou V."/>
            <person name="Chatelet P."/>
            <person name="Merdinoglu D."/>
            <person name="Delledonne M."/>
            <person name="Pezzotti M."/>
            <person name="Lecharny A."/>
            <person name="Scarpelli C."/>
            <person name="Artiguenave F."/>
            <person name="Pe M.E."/>
            <person name="Valle G."/>
            <person name="Morgante M."/>
            <person name="Caboche M."/>
            <person name="Adam-Blondon A.-F."/>
            <person name="Weissenbach J."/>
            <person name="Quetier F."/>
            <person name="Wincker P."/>
        </authorList>
    </citation>
    <scope>NUCLEOTIDE SEQUENCE [LARGE SCALE GENOMIC DNA]</scope>
    <source>
        <strain evidence="2">cv. Pinot noir / PN40024</strain>
    </source>
</reference>
<dbReference type="EMBL" id="FN595254">
    <property type="protein sequence ID" value="CBI23346.3"/>
    <property type="molecule type" value="Genomic_DNA"/>
</dbReference>
<keyword evidence="2" id="KW-1185">Reference proteome</keyword>
<evidence type="ECO:0000313" key="1">
    <source>
        <dbReference type="EMBL" id="CBI23346.3"/>
    </source>
</evidence>
<dbReference type="PaxDb" id="29760-VIT_00s0220g00040.t01"/>